<feature type="non-terminal residue" evidence="2">
    <location>
        <position position="63"/>
    </location>
</feature>
<feature type="non-terminal residue" evidence="2">
    <location>
        <position position="1"/>
    </location>
</feature>
<dbReference type="EMBL" id="KV907621">
    <property type="protein sequence ID" value="OOF89997.1"/>
    <property type="molecule type" value="Genomic_DNA"/>
</dbReference>
<feature type="region of interest" description="Disordered" evidence="1">
    <location>
        <begin position="43"/>
        <end position="63"/>
    </location>
</feature>
<reference evidence="3" key="1">
    <citation type="journal article" date="2017" name="Genome Biol.">
        <title>Comparative genomics reveals high biological diversity and specific adaptations in the industrially and medically important fungal genus Aspergillus.</title>
        <authorList>
            <person name="de Vries R.P."/>
            <person name="Riley R."/>
            <person name="Wiebenga A."/>
            <person name="Aguilar-Osorio G."/>
            <person name="Amillis S."/>
            <person name="Uchima C.A."/>
            <person name="Anderluh G."/>
            <person name="Asadollahi M."/>
            <person name="Askin M."/>
            <person name="Barry K."/>
            <person name="Battaglia E."/>
            <person name="Bayram O."/>
            <person name="Benocci T."/>
            <person name="Braus-Stromeyer S.A."/>
            <person name="Caldana C."/>
            <person name="Canovas D."/>
            <person name="Cerqueira G.C."/>
            <person name="Chen F."/>
            <person name="Chen W."/>
            <person name="Choi C."/>
            <person name="Clum A."/>
            <person name="Dos Santos R.A."/>
            <person name="Damasio A.R."/>
            <person name="Diallinas G."/>
            <person name="Emri T."/>
            <person name="Fekete E."/>
            <person name="Flipphi M."/>
            <person name="Freyberg S."/>
            <person name="Gallo A."/>
            <person name="Gournas C."/>
            <person name="Habgood R."/>
            <person name="Hainaut M."/>
            <person name="Harispe M.L."/>
            <person name="Henrissat B."/>
            <person name="Hilden K.S."/>
            <person name="Hope R."/>
            <person name="Hossain A."/>
            <person name="Karabika E."/>
            <person name="Karaffa L."/>
            <person name="Karanyi Z."/>
            <person name="Krasevec N."/>
            <person name="Kuo A."/>
            <person name="Kusch H."/>
            <person name="LaButti K."/>
            <person name="Lagendijk E.L."/>
            <person name="Lapidus A."/>
            <person name="Levasseur A."/>
            <person name="Lindquist E."/>
            <person name="Lipzen A."/>
            <person name="Logrieco A.F."/>
            <person name="MacCabe A."/>
            <person name="Maekelae M.R."/>
            <person name="Malavazi I."/>
            <person name="Melin P."/>
            <person name="Meyer V."/>
            <person name="Mielnichuk N."/>
            <person name="Miskei M."/>
            <person name="Molnar A.P."/>
            <person name="Mule G."/>
            <person name="Ngan C.Y."/>
            <person name="Orejas M."/>
            <person name="Orosz E."/>
            <person name="Ouedraogo J.P."/>
            <person name="Overkamp K.M."/>
            <person name="Park H.-S."/>
            <person name="Perrone G."/>
            <person name="Piumi F."/>
            <person name="Punt P.J."/>
            <person name="Ram A.F."/>
            <person name="Ramon A."/>
            <person name="Rauscher S."/>
            <person name="Record E."/>
            <person name="Riano-Pachon D.M."/>
            <person name="Robert V."/>
            <person name="Roehrig J."/>
            <person name="Ruller R."/>
            <person name="Salamov A."/>
            <person name="Salih N.S."/>
            <person name="Samson R.A."/>
            <person name="Sandor E."/>
            <person name="Sanguinetti M."/>
            <person name="Schuetze T."/>
            <person name="Sepcic K."/>
            <person name="Shelest E."/>
            <person name="Sherlock G."/>
            <person name="Sophianopoulou V."/>
            <person name="Squina F.M."/>
            <person name="Sun H."/>
            <person name="Susca A."/>
            <person name="Todd R.B."/>
            <person name="Tsang A."/>
            <person name="Unkles S.E."/>
            <person name="van de Wiele N."/>
            <person name="van Rossen-Uffink D."/>
            <person name="Oliveira J.V."/>
            <person name="Vesth T.C."/>
            <person name="Visser J."/>
            <person name="Yu J.-H."/>
            <person name="Zhou M."/>
            <person name="Andersen M.R."/>
            <person name="Archer D.B."/>
            <person name="Baker S.E."/>
            <person name="Benoit I."/>
            <person name="Brakhage A.A."/>
            <person name="Braus G.H."/>
            <person name="Fischer R."/>
            <person name="Frisvad J.C."/>
            <person name="Goldman G.H."/>
            <person name="Houbraken J."/>
            <person name="Oakley B."/>
            <person name="Pocsi I."/>
            <person name="Scazzocchio C."/>
            <person name="Seiboth B."/>
            <person name="vanKuyk P.A."/>
            <person name="Wortman J."/>
            <person name="Dyer P.S."/>
            <person name="Grigoriev I.V."/>
        </authorList>
    </citation>
    <scope>NUCLEOTIDE SEQUENCE [LARGE SCALE GENOMIC DNA]</scope>
    <source>
        <strain evidence="3">ITEM 5010</strain>
    </source>
</reference>
<evidence type="ECO:0000256" key="1">
    <source>
        <dbReference type="SAM" id="MobiDB-lite"/>
    </source>
</evidence>
<evidence type="ECO:0000313" key="2">
    <source>
        <dbReference type="EMBL" id="OOF89997.1"/>
    </source>
</evidence>
<protein>
    <submittedName>
        <fullName evidence="2">Uncharacterized protein</fullName>
    </submittedName>
</protein>
<organism evidence="2 3">
    <name type="scientific">Aspergillus carbonarius (strain ITEM 5010)</name>
    <dbReference type="NCBI Taxonomy" id="602072"/>
    <lineage>
        <taxon>Eukaryota</taxon>
        <taxon>Fungi</taxon>
        <taxon>Dikarya</taxon>
        <taxon>Ascomycota</taxon>
        <taxon>Pezizomycotina</taxon>
        <taxon>Eurotiomycetes</taxon>
        <taxon>Eurotiomycetidae</taxon>
        <taxon>Eurotiales</taxon>
        <taxon>Aspergillaceae</taxon>
        <taxon>Aspergillus</taxon>
        <taxon>Aspergillus subgen. Circumdati</taxon>
    </lineage>
</organism>
<accession>A0A1R3R697</accession>
<dbReference type="Proteomes" id="UP000188318">
    <property type="component" value="Unassembled WGS sequence"/>
</dbReference>
<sequence length="63" mass="6892">STTRVFNIHEERTHGLVVHARRFVPSGMGPGSPVGINTILRGHSGPFGADPPFETQRINLDQE</sequence>
<proteinExistence type="predicted"/>
<gene>
    <name evidence="2" type="ORF">ASPCADRAFT_21517</name>
</gene>
<evidence type="ECO:0000313" key="3">
    <source>
        <dbReference type="Proteomes" id="UP000188318"/>
    </source>
</evidence>
<name>A0A1R3R697_ASPC5</name>
<keyword evidence="3" id="KW-1185">Reference proteome</keyword>
<dbReference type="VEuPathDB" id="FungiDB:ASPCADRAFT_21517"/>
<dbReference type="AlphaFoldDB" id="A0A1R3R697"/>